<evidence type="ECO:0000313" key="9">
    <source>
        <dbReference type="EMBL" id="STZ59724.1"/>
    </source>
</evidence>
<dbReference type="PRINTS" id="PR00069">
    <property type="entry name" value="ALDKETRDTASE"/>
</dbReference>
<dbReference type="PROSITE" id="PS00062">
    <property type="entry name" value="ALDOKETO_REDUCTASE_2"/>
    <property type="match status" value="1"/>
</dbReference>
<keyword evidence="10" id="KW-1185">Reference proteome</keyword>
<dbReference type="InterPro" id="IPR020471">
    <property type="entry name" value="AKR"/>
</dbReference>
<evidence type="ECO:0000256" key="5">
    <source>
        <dbReference type="PIRSR" id="PIRSR000097-2"/>
    </source>
</evidence>
<feature type="binding site" evidence="5">
    <location>
        <position position="115"/>
    </location>
    <ligand>
        <name>substrate</name>
    </ligand>
</feature>
<dbReference type="PANTHER" id="PTHR43827:SF3">
    <property type="entry name" value="NADP-DEPENDENT OXIDOREDUCTASE DOMAIN-CONTAINING PROTEIN"/>
    <property type="match status" value="1"/>
</dbReference>
<organism evidence="9 10">
    <name type="scientific">Mycolicibacterium tokaiense</name>
    <dbReference type="NCBI Taxonomy" id="39695"/>
    <lineage>
        <taxon>Bacteria</taxon>
        <taxon>Bacillati</taxon>
        <taxon>Actinomycetota</taxon>
        <taxon>Actinomycetes</taxon>
        <taxon>Mycobacteriales</taxon>
        <taxon>Mycobacteriaceae</taxon>
        <taxon>Mycolicibacterium</taxon>
    </lineage>
</organism>
<dbReference type="FunFam" id="3.20.20.100:FF:000015">
    <property type="entry name" value="Oxidoreductase, aldo/keto reductase family"/>
    <property type="match status" value="1"/>
</dbReference>
<feature type="region of interest" description="Disordered" evidence="7">
    <location>
        <begin position="267"/>
        <end position="288"/>
    </location>
</feature>
<feature type="active site" description="Proton donor" evidence="4">
    <location>
        <position position="57"/>
    </location>
</feature>
<dbReference type="GO" id="GO:0050580">
    <property type="term" value="F:2,5-didehydrogluconate reductase activity"/>
    <property type="evidence" value="ECO:0007669"/>
    <property type="project" value="UniProtKB-EC"/>
</dbReference>
<comment type="similarity">
    <text evidence="1">Belongs to the aldo/keto reductase family.</text>
</comment>
<dbReference type="EMBL" id="UGQT01000001">
    <property type="protein sequence ID" value="STZ59724.1"/>
    <property type="molecule type" value="Genomic_DNA"/>
</dbReference>
<evidence type="ECO:0000256" key="7">
    <source>
        <dbReference type="SAM" id="MobiDB-lite"/>
    </source>
</evidence>
<dbReference type="Proteomes" id="UP000254978">
    <property type="component" value="Unassembled WGS sequence"/>
</dbReference>
<protein>
    <submittedName>
        <fullName evidence="9">Aldo/keto reductase</fullName>
        <ecNumber evidence="9">1.-.-.-</ecNumber>
        <ecNumber evidence="9">1.1.1.274</ecNumber>
    </submittedName>
</protein>
<dbReference type="EC" id="1.-.-.-" evidence="9"/>
<feature type="site" description="Lowers pKa of active site Tyr" evidence="6">
    <location>
        <position position="82"/>
    </location>
</feature>
<dbReference type="InterPro" id="IPR036812">
    <property type="entry name" value="NAD(P)_OxRdtase_dom_sf"/>
</dbReference>
<dbReference type="EC" id="1.1.1.274" evidence="9"/>
<dbReference type="OrthoDB" id="9804790at2"/>
<proteinExistence type="inferred from homology"/>
<dbReference type="SUPFAM" id="SSF51430">
    <property type="entry name" value="NAD(P)-linked oxidoreductase"/>
    <property type="match status" value="1"/>
</dbReference>
<dbReference type="InterPro" id="IPR023210">
    <property type="entry name" value="NADP_OxRdtase_dom"/>
</dbReference>
<keyword evidence="3 9" id="KW-0560">Oxidoreductase</keyword>
<dbReference type="Gene3D" id="3.20.20.100">
    <property type="entry name" value="NADP-dependent oxidoreductase domain"/>
    <property type="match status" value="1"/>
</dbReference>
<dbReference type="AlphaFoldDB" id="A0A378TGR7"/>
<evidence type="ECO:0000256" key="3">
    <source>
        <dbReference type="ARBA" id="ARBA00023002"/>
    </source>
</evidence>
<feature type="compositionally biased region" description="Pro residues" evidence="7">
    <location>
        <begin position="277"/>
        <end position="288"/>
    </location>
</feature>
<dbReference type="InterPro" id="IPR018170">
    <property type="entry name" value="Aldo/ket_reductase_CS"/>
</dbReference>
<name>A0A378TGR7_9MYCO</name>
<accession>A0A378TGR7</accession>
<dbReference type="PIRSF" id="PIRSF000097">
    <property type="entry name" value="AKR"/>
    <property type="match status" value="1"/>
</dbReference>
<dbReference type="RefSeq" id="WP_115279134.1">
    <property type="nucleotide sequence ID" value="NZ_AP022600.1"/>
</dbReference>
<sequence>MREERTTTSEERTALADGNSIPTIGLGVLRVPSDDAEQSVRTALTAGYRSIDTAATYGNEDGVGRGIRNSEVPREEVFLTTKVWNTDHGYDRTLAAFDKSLARLGLDHVDLYLIHWPMAHLGKIPETWRALVELKAQGRVRSIGVSNFLVKHLELLASESDETPVVNQIELHPHMQQHELREYHRSKGIVTQAWSPLGQGQVLSDPTLVEIAHRHGRSVAQIVLRWHIQLGNVAIPKSSNPGRIADNRDVFGFALTEDDMAAIGTLNADRRIGSHPDSPPKNPLPYDD</sequence>
<evidence type="ECO:0000256" key="6">
    <source>
        <dbReference type="PIRSR" id="PIRSR000097-3"/>
    </source>
</evidence>
<gene>
    <name evidence="9" type="ORF">NCTC10821_03262</name>
</gene>
<evidence type="ECO:0000313" key="10">
    <source>
        <dbReference type="Proteomes" id="UP000254978"/>
    </source>
</evidence>
<evidence type="ECO:0000259" key="8">
    <source>
        <dbReference type="Pfam" id="PF00248"/>
    </source>
</evidence>
<reference evidence="9 10" key="1">
    <citation type="submission" date="2018-06" db="EMBL/GenBank/DDBJ databases">
        <authorList>
            <consortium name="Pathogen Informatics"/>
            <person name="Doyle S."/>
        </authorList>
    </citation>
    <scope>NUCLEOTIDE SEQUENCE [LARGE SCALE GENOMIC DNA]</scope>
    <source>
        <strain evidence="9 10">NCTC10821</strain>
    </source>
</reference>
<feature type="domain" description="NADP-dependent oxidoreductase" evidence="8">
    <location>
        <begin position="29"/>
        <end position="266"/>
    </location>
</feature>
<dbReference type="PROSITE" id="PS00798">
    <property type="entry name" value="ALDOKETO_REDUCTASE_1"/>
    <property type="match status" value="1"/>
</dbReference>
<evidence type="ECO:0000256" key="4">
    <source>
        <dbReference type="PIRSR" id="PIRSR000097-1"/>
    </source>
</evidence>
<dbReference type="PANTHER" id="PTHR43827">
    <property type="entry name" value="2,5-DIKETO-D-GLUCONIC ACID REDUCTASE"/>
    <property type="match status" value="1"/>
</dbReference>
<evidence type="ECO:0000256" key="2">
    <source>
        <dbReference type="ARBA" id="ARBA00022857"/>
    </source>
</evidence>
<dbReference type="Pfam" id="PF00248">
    <property type="entry name" value="Aldo_ket_red"/>
    <property type="match status" value="1"/>
</dbReference>
<evidence type="ECO:0000256" key="1">
    <source>
        <dbReference type="ARBA" id="ARBA00007905"/>
    </source>
</evidence>
<keyword evidence="2" id="KW-0521">NADP</keyword>